<dbReference type="Proteomes" id="UP001054945">
    <property type="component" value="Unassembled WGS sequence"/>
</dbReference>
<evidence type="ECO:0000313" key="2">
    <source>
        <dbReference type="EMBL" id="GIZ01578.1"/>
    </source>
</evidence>
<dbReference type="AlphaFoldDB" id="A0AAV4Y348"/>
<reference evidence="2 3" key="1">
    <citation type="submission" date="2021-06" db="EMBL/GenBank/DDBJ databases">
        <title>Caerostris extrusa draft genome.</title>
        <authorList>
            <person name="Kono N."/>
            <person name="Arakawa K."/>
        </authorList>
    </citation>
    <scope>NUCLEOTIDE SEQUENCE [LARGE SCALE GENOMIC DNA]</scope>
</reference>
<gene>
    <name evidence="2" type="ORF">CEXT_451091</name>
</gene>
<comment type="caution">
    <text evidence="2">The sequence shown here is derived from an EMBL/GenBank/DDBJ whole genome shotgun (WGS) entry which is preliminary data.</text>
</comment>
<evidence type="ECO:0008006" key="4">
    <source>
        <dbReference type="Google" id="ProtNLM"/>
    </source>
</evidence>
<accession>A0AAV4Y348</accession>
<sequence>MCRNGMLIVSTEQQHPSEKKQKKKKFIGIVTDNFRFERVEETLLESSIRSFDSGGMGLMMLSPQNDGERGPLMAPFSNTGCDLSINRVFPIQI</sequence>
<evidence type="ECO:0000313" key="3">
    <source>
        <dbReference type="Proteomes" id="UP001054945"/>
    </source>
</evidence>
<evidence type="ECO:0000256" key="1">
    <source>
        <dbReference type="SAM" id="MobiDB-lite"/>
    </source>
</evidence>
<feature type="region of interest" description="Disordered" evidence="1">
    <location>
        <begin position="1"/>
        <end position="20"/>
    </location>
</feature>
<keyword evidence="3" id="KW-1185">Reference proteome</keyword>
<organism evidence="2 3">
    <name type="scientific">Caerostris extrusa</name>
    <name type="common">Bark spider</name>
    <name type="synonym">Caerostris bankana</name>
    <dbReference type="NCBI Taxonomy" id="172846"/>
    <lineage>
        <taxon>Eukaryota</taxon>
        <taxon>Metazoa</taxon>
        <taxon>Ecdysozoa</taxon>
        <taxon>Arthropoda</taxon>
        <taxon>Chelicerata</taxon>
        <taxon>Arachnida</taxon>
        <taxon>Araneae</taxon>
        <taxon>Araneomorphae</taxon>
        <taxon>Entelegynae</taxon>
        <taxon>Araneoidea</taxon>
        <taxon>Araneidae</taxon>
        <taxon>Caerostris</taxon>
    </lineage>
</organism>
<protein>
    <recommendedName>
        <fullName evidence="4">Ycf15</fullName>
    </recommendedName>
</protein>
<dbReference type="EMBL" id="BPLR01001320">
    <property type="protein sequence ID" value="GIZ01578.1"/>
    <property type="molecule type" value="Genomic_DNA"/>
</dbReference>
<proteinExistence type="predicted"/>
<name>A0AAV4Y348_CAEEX</name>